<name>A0A3M5BZF8_PSESS</name>
<dbReference type="RefSeq" id="WP_057454503.1">
    <property type="nucleotide sequence ID" value="NZ_RBTE01000590.1"/>
</dbReference>
<evidence type="ECO:0000313" key="3">
    <source>
        <dbReference type="Proteomes" id="UP000269801"/>
    </source>
</evidence>
<evidence type="ECO:0000313" key="2">
    <source>
        <dbReference type="EMBL" id="RMT17937.1"/>
    </source>
</evidence>
<comment type="caution">
    <text evidence="1">The sequence shown here is derived from an EMBL/GenBank/DDBJ whole genome shotgun (WGS) entry which is preliminary data.</text>
</comment>
<accession>A0A3M5BZF8</accession>
<dbReference type="Proteomes" id="UP000278180">
    <property type="component" value="Unassembled WGS sequence"/>
</dbReference>
<dbReference type="Proteomes" id="UP000269801">
    <property type="component" value="Unassembled WGS sequence"/>
</dbReference>
<proteinExistence type="predicted"/>
<sequence length="127" mass="14788">MKYENKYDEIDASDVIKNKPVYRSICIMNEAGKKRVKDMKGLRSEIIDRVLQYAYAYETHYLNEDGDYDTKLDGAPAYAPPSKIESFNYAKSIVQSQYEENPIDGIPKQVVLTRFEKDEIWMIFAGR</sequence>
<dbReference type="EMBL" id="RBSL01000078">
    <property type="protein sequence ID" value="RMS30133.1"/>
    <property type="molecule type" value="Genomic_DNA"/>
</dbReference>
<organism evidence="1 3">
    <name type="scientific">Pseudomonas savastanoi</name>
    <name type="common">Pseudomonas syringae pv. savastanoi</name>
    <dbReference type="NCBI Taxonomy" id="29438"/>
    <lineage>
        <taxon>Bacteria</taxon>
        <taxon>Pseudomonadati</taxon>
        <taxon>Pseudomonadota</taxon>
        <taxon>Gammaproteobacteria</taxon>
        <taxon>Pseudomonadales</taxon>
        <taxon>Pseudomonadaceae</taxon>
        <taxon>Pseudomonas</taxon>
    </lineage>
</organism>
<evidence type="ECO:0000313" key="4">
    <source>
        <dbReference type="Proteomes" id="UP000278180"/>
    </source>
</evidence>
<dbReference type="AlphaFoldDB" id="A0A3M5BZF8"/>
<gene>
    <name evidence="2" type="ORF">ALP51_00823</name>
    <name evidence="1" type="ORF">ALP70_01564</name>
</gene>
<dbReference type="EMBL" id="RBTE01000590">
    <property type="protein sequence ID" value="RMT17937.1"/>
    <property type="molecule type" value="Genomic_DNA"/>
</dbReference>
<evidence type="ECO:0000313" key="1">
    <source>
        <dbReference type="EMBL" id="RMS30133.1"/>
    </source>
</evidence>
<protein>
    <submittedName>
        <fullName evidence="1">Uncharacterized protein</fullName>
    </submittedName>
</protein>
<reference evidence="3 4" key="1">
    <citation type="submission" date="2018-08" db="EMBL/GenBank/DDBJ databases">
        <title>Recombination of ecologically and evolutionarily significant loci maintains genetic cohesion in the Pseudomonas syringae species complex.</title>
        <authorList>
            <person name="Dillon M."/>
            <person name="Thakur S."/>
            <person name="Almeida R.N.D."/>
            <person name="Weir B.S."/>
            <person name="Guttman D.S."/>
        </authorList>
    </citation>
    <scope>NUCLEOTIDE SEQUENCE [LARGE SCALE GENOMIC DNA]</scope>
    <source>
        <strain evidence="2 4">ICMP 13684</strain>
        <strain evidence="1 3">ICMP 13685</strain>
    </source>
</reference>